<keyword evidence="1" id="KW-0812">Transmembrane</keyword>
<gene>
    <name evidence="2" type="ORF">J0A69_18695</name>
</gene>
<comment type="caution">
    <text evidence="2">The sequence shown here is derived from an EMBL/GenBank/DDBJ whole genome shotgun (WGS) entry which is preliminary data.</text>
</comment>
<reference evidence="2 3" key="1">
    <citation type="submission" date="2021-03" db="EMBL/GenBank/DDBJ databases">
        <title>novel species isolated from a fishpond in China.</title>
        <authorList>
            <person name="Lu H."/>
            <person name="Cai Z."/>
        </authorList>
    </citation>
    <scope>NUCLEOTIDE SEQUENCE [LARGE SCALE GENOMIC DNA]</scope>
    <source>
        <strain evidence="2 3">YJ13C</strain>
    </source>
</reference>
<dbReference type="EMBL" id="JAFKCU010000005">
    <property type="protein sequence ID" value="MBN7817477.1"/>
    <property type="molecule type" value="Genomic_DNA"/>
</dbReference>
<sequence>MESYKINKGINKPIEFKGLKGQYIGYMIAGLLFNLLVFGMLYGMGVAMNSCLLLLVFLSILVAVVVSRLNARYGEFGLMKKWAEKQVPRGIRVSNRNLFKQLARREEWN</sequence>
<keyword evidence="1" id="KW-1133">Transmembrane helix</keyword>
<evidence type="ECO:0000256" key="1">
    <source>
        <dbReference type="SAM" id="Phobius"/>
    </source>
</evidence>
<dbReference type="Pfam" id="PF13571">
    <property type="entry name" value="DUF4133"/>
    <property type="match status" value="1"/>
</dbReference>
<feature type="transmembrane region" description="Helical" evidence="1">
    <location>
        <begin position="47"/>
        <end position="71"/>
    </location>
</feature>
<feature type="transmembrane region" description="Helical" evidence="1">
    <location>
        <begin position="21"/>
        <end position="41"/>
    </location>
</feature>
<dbReference type="InterPro" id="IPR025407">
    <property type="entry name" value="DUF4133"/>
</dbReference>
<evidence type="ECO:0000313" key="3">
    <source>
        <dbReference type="Proteomes" id="UP000664480"/>
    </source>
</evidence>
<protein>
    <submittedName>
        <fullName evidence="2">DUF4133 domain-containing protein</fullName>
    </submittedName>
</protein>
<dbReference type="Proteomes" id="UP000664480">
    <property type="component" value="Unassembled WGS sequence"/>
</dbReference>
<evidence type="ECO:0000313" key="2">
    <source>
        <dbReference type="EMBL" id="MBN7817477.1"/>
    </source>
</evidence>
<dbReference type="RefSeq" id="WP_206588148.1">
    <property type="nucleotide sequence ID" value="NZ_JAFKCU010000005.1"/>
</dbReference>
<organism evidence="2 3">
    <name type="scientific">Algoriphagus pacificus</name>
    <dbReference type="NCBI Taxonomy" id="2811234"/>
    <lineage>
        <taxon>Bacteria</taxon>
        <taxon>Pseudomonadati</taxon>
        <taxon>Bacteroidota</taxon>
        <taxon>Cytophagia</taxon>
        <taxon>Cytophagales</taxon>
        <taxon>Cyclobacteriaceae</taxon>
        <taxon>Algoriphagus</taxon>
    </lineage>
</organism>
<proteinExistence type="predicted"/>
<keyword evidence="3" id="KW-1185">Reference proteome</keyword>
<accession>A0ABS3CK71</accession>
<keyword evidence="1" id="KW-0472">Membrane</keyword>
<name>A0ABS3CK71_9BACT</name>